<name>A0A4C1XD30_EUMVA</name>
<keyword evidence="2" id="KW-1185">Reference proteome</keyword>
<dbReference type="AlphaFoldDB" id="A0A4C1XD30"/>
<evidence type="ECO:0000313" key="2">
    <source>
        <dbReference type="Proteomes" id="UP000299102"/>
    </source>
</evidence>
<dbReference type="EMBL" id="BGZK01000798">
    <property type="protein sequence ID" value="GBP60862.1"/>
    <property type="molecule type" value="Genomic_DNA"/>
</dbReference>
<reference evidence="1 2" key="1">
    <citation type="journal article" date="2019" name="Commun. Biol.">
        <title>The bagworm genome reveals a unique fibroin gene that provides high tensile strength.</title>
        <authorList>
            <person name="Kono N."/>
            <person name="Nakamura H."/>
            <person name="Ohtoshi R."/>
            <person name="Tomita M."/>
            <person name="Numata K."/>
            <person name="Arakawa K."/>
        </authorList>
    </citation>
    <scope>NUCLEOTIDE SEQUENCE [LARGE SCALE GENOMIC DNA]</scope>
</reference>
<dbReference type="Proteomes" id="UP000299102">
    <property type="component" value="Unassembled WGS sequence"/>
</dbReference>
<protein>
    <submittedName>
        <fullName evidence="1">Uncharacterized protein</fullName>
    </submittedName>
</protein>
<evidence type="ECO:0000313" key="1">
    <source>
        <dbReference type="EMBL" id="GBP60862.1"/>
    </source>
</evidence>
<sequence length="89" mass="10119">MVVGLGVALQGHTPYNILISDRGAWVPSCWPYTGRRLLTSAVTDAKMTSKTDKFNELNDLNETKWRLGKYTCLYSNSSYSKAINYYPYL</sequence>
<comment type="caution">
    <text evidence="1">The sequence shown here is derived from an EMBL/GenBank/DDBJ whole genome shotgun (WGS) entry which is preliminary data.</text>
</comment>
<accession>A0A4C1XD30</accession>
<organism evidence="1 2">
    <name type="scientific">Eumeta variegata</name>
    <name type="common">Bagworm moth</name>
    <name type="synonym">Eumeta japonica</name>
    <dbReference type="NCBI Taxonomy" id="151549"/>
    <lineage>
        <taxon>Eukaryota</taxon>
        <taxon>Metazoa</taxon>
        <taxon>Ecdysozoa</taxon>
        <taxon>Arthropoda</taxon>
        <taxon>Hexapoda</taxon>
        <taxon>Insecta</taxon>
        <taxon>Pterygota</taxon>
        <taxon>Neoptera</taxon>
        <taxon>Endopterygota</taxon>
        <taxon>Lepidoptera</taxon>
        <taxon>Glossata</taxon>
        <taxon>Ditrysia</taxon>
        <taxon>Tineoidea</taxon>
        <taxon>Psychidae</taxon>
        <taxon>Oiketicinae</taxon>
        <taxon>Eumeta</taxon>
    </lineage>
</organism>
<gene>
    <name evidence="1" type="ORF">EVAR_26760_1</name>
</gene>
<proteinExistence type="predicted"/>